<keyword evidence="1" id="KW-0175">Coiled coil</keyword>
<evidence type="ECO:0000256" key="1">
    <source>
        <dbReference type="SAM" id="Coils"/>
    </source>
</evidence>
<protein>
    <recommendedName>
        <fullName evidence="4">PH domain-containing protein</fullName>
    </recommendedName>
</protein>
<dbReference type="EMBL" id="AP025732">
    <property type="protein sequence ID" value="BDI16035.1"/>
    <property type="molecule type" value="Genomic_DNA"/>
</dbReference>
<sequence>MPTYLSSVSDRESQAAWVSKLTKSYYQDDQQAKLMHLQAEVDSLLQQLENLKNQRIAETNQKNKSILISRWAEKFITMSLRTAKGGTRRVRSNPE</sequence>
<dbReference type="Proteomes" id="UP001055453">
    <property type="component" value="Chromosome"/>
</dbReference>
<gene>
    <name evidence="2" type="ORF">ANSO36C_18370</name>
</gene>
<organism evidence="2 3">
    <name type="scientific">Nostoc cf. commune SO-36</name>
    <dbReference type="NCBI Taxonomy" id="449208"/>
    <lineage>
        <taxon>Bacteria</taxon>
        <taxon>Bacillati</taxon>
        <taxon>Cyanobacteriota</taxon>
        <taxon>Cyanophyceae</taxon>
        <taxon>Nostocales</taxon>
        <taxon>Nostocaceae</taxon>
        <taxon>Nostoc</taxon>
    </lineage>
</organism>
<proteinExistence type="predicted"/>
<name>A0ABM7YZA7_NOSCO</name>
<reference evidence="2" key="1">
    <citation type="submission" date="2022-04" db="EMBL/GenBank/DDBJ databases">
        <title>Complete genome sequence of a cyanobacterium, Nostoc sp. SO-36, isolated in Antarctica.</title>
        <authorList>
            <person name="Kanesaki Y."/>
            <person name="Effendi D."/>
            <person name="Sakamoto T."/>
            <person name="Ohtani S."/>
            <person name="Awai K."/>
        </authorList>
    </citation>
    <scope>NUCLEOTIDE SEQUENCE</scope>
    <source>
        <strain evidence="2">SO-36</strain>
    </source>
</reference>
<evidence type="ECO:0008006" key="4">
    <source>
        <dbReference type="Google" id="ProtNLM"/>
    </source>
</evidence>
<keyword evidence="3" id="KW-1185">Reference proteome</keyword>
<feature type="coiled-coil region" evidence="1">
    <location>
        <begin position="27"/>
        <end position="61"/>
    </location>
</feature>
<evidence type="ECO:0000313" key="3">
    <source>
        <dbReference type="Proteomes" id="UP001055453"/>
    </source>
</evidence>
<evidence type="ECO:0000313" key="2">
    <source>
        <dbReference type="EMBL" id="BDI16035.1"/>
    </source>
</evidence>
<accession>A0ABM7YZA7</accession>